<evidence type="ECO:0000256" key="8">
    <source>
        <dbReference type="ARBA" id="ARBA00063809"/>
    </source>
</evidence>
<evidence type="ECO:0000256" key="5">
    <source>
        <dbReference type="ARBA" id="ARBA00022840"/>
    </source>
</evidence>
<dbReference type="SMART" id="SM00450">
    <property type="entry name" value="RHOD"/>
    <property type="match status" value="1"/>
</dbReference>
<evidence type="ECO:0000256" key="7">
    <source>
        <dbReference type="ARBA" id="ARBA00055169"/>
    </source>
</evidence>
<name>A0A0S1B0D7_9GAMM</name>
<evidence type="ECO:0000256" key="13">
    <source>
        <dbReference type="ARBA" id="ARBA00078531"/>
    </source>
</evidence>
<comment type="catalytic activity">
    <reaction evidence="6">
        <text>[molybdopterin-synthase sulfur-carrier protein]-C-terminal Gly-Gly + ATP + H(+) = [molybdopterin-synthase sulfur-carrier protein]-C-terminal Gly-Gly-AMP + diphosphate</text>
        <dbReference type="Rhea" id="RHEA:43616"/>
        <dbReference type="Rhea" id="RHEA-COMP:12159"/>
        <dbReference type="Rhea" id="RHEA-COMP:12202"/>
        <dbReference type="ChEBI" id="CHEBI:15378"/>
        <dbReference type="ChEBI" id="CHEBI:30616"/>
        <dbReference type="ChEBI" id="CHEBI:33019"/>
        <dbReference type="ChEBI" id="CHEBI:90618"/>
        <dbReference type="ChEBI" id="CHEBI:90778"/>
        <dbReference type="EC" id="2.7.7.80"/>
    </reaction>
</comment>
<dbReference type="NCBIfam" id="NF004281">
    <property type="entry name" value="PRK05690.1"/>
    <property type="match status" value="1"/>
</dbReference>
<evidence type="ECO:0000313" key="15">
    <source>
        <dbReference type="EMBL" id="ALJ28540.1"/>
    </source>
</evidence>
<evidence type="ECO:0000313" key="16">
    <source>
        <dbReference type="Proteomes" id="UP000061010"/>
    </source>
</evidence>
<evidence type="ECO:0000256" key="11">
    <source>
        <dbReference type="ARBA" id="ARBA00075110"/>
    </source>
</evidence>
<evidence type="ECO:0000256" key="4">
    <source>
        <dbReference type="ARBA" id="ARBA00022741"/>
    </source>
</evidence>
<dbReference type="PROSITE" id="PS50206">
    <property type="entry name" value="RHODANESE_3"/>
    <property type="match status" value="1"/>
</dbReference>
<gene>
    <name evidence="15" type="ORF">AOT14_21660</name>
</gene>
<evidence type="ECO:0000256" key="12">
    <source>
        <dbReference type="ARBA" id="ARBA00075328"/>
    </source>
</evidence>
<dbReference type="Pfam" id="PF00899">
    <property type="entry name" value="ThiF"/>
    <property type="match status" value="1"/>
</dbReference>
<dbReference type="GO" id="GO:0008641">
    <property type="term" value="F:ubiquitin-like modifier activating enzyme activity"/>
    <property type="evidence" value="ECO:0007669"/>
    <property type="project" value="InterPro"/>
</dbReference>
<keyword evidence="5" id="KW-0067">ATP-binding</keyword>
<evidence type="ECO:0000256" key="6">
    <source>
        <dbReference type="ARBA" id="ARBA00052218"/>
    </source>
</evidence>
<dbReference type="Proteomes" id="UP000061010">
    <property type="component" value="Chromosome"/>
</dbReference>
<comment type="pathway">
    <text evidence="1">Cofactor biosynthesis; molybdopterin biosynthesis.</text>
</comment>
<dbReference type="InterPro" id="IPR036873">
    <property type="entry name" value="Rhodanese-like_dom_sf"/>
</dbReference>
<keyword evidence="3" id="KW-0808">Transferase</keyword>
<dbReference type="AlphaFoldDB" id="A0A0S1B0D7"/>
<dbReference type="PANTHER" id="PTHR10953">
    <property type="entry name" value="UBIQUITIN-ACTIVATING ENZYME E1"/>
    <property type="match status" value="1"/>
</dbReference>
<dbReference type="PANTHER" id="PTHR10953:SF102">
    <property type="entry name" value="ADENYLYLTRANSFERASE AND SULFURTRANSFERASE MOCS3"/>
    <property type="match status" value="1"/>
</dbReference>
<dbReference type="FunFam" id="3.40.50.720:FF:000033">
    <property type="entry name" value="Adenylyltransferase and sulfurtransferase MOCS3"/>
    <property type="match status" value="1"/>
</dbReference>
<dbReference type="EMBL" id="CP012900">
    <property type="protein sequence ID" value="ALJ28540.1"/>
    <property type="molecule type" value="Genomic_DNA"/>
</dbReference>
<dbReference type="NCBIfam" id="NF006444">
    <property type="entry name" value="PRK08762.1"/>
    <property type="match status" value="1"/>
</dbReference>
<keyword evidence="4" id="KW-0547">Nucleotide-binding</keyword>
<evidence type="ECO:0000256" key="1">
    <source>
        <dbReference type="ARBA" id="ARBA00005046"/>
    </source>
</evidence>
<dbReference type="PATRIC" id="fig|128780.6.peg.2182"/>
<feature type="domain" description="Rhodanese" evidence="14">
    <location>
        <begin position="21"/>
        <end position="111"/>
    </location>
</feature>
<proteinExistence type="inferred from homology"/>
<dbReference type="InterPro" id="IPR001763">
    <property type="entry name" value="Rhodanese-like_dom"/>
</dbReference>
<keyword evidence="16" id="KW-1185">Reference proteome</keyword>
<dbReference type="Gene3D" id="3.40.250.10">
    <property type="entry name" value="Rhodanese-like domain"/>
    <property type="match status" value="1"/>
</dbReference>
<evidence type="ECO:0000256" key="2">
    <source>
        <dbReference type="ARBA" id="ARBA00009919"/>
    </source>
</evidence>
<reference evidence="15 16" key="1">
    <citation type="journal article" date="2015" name="Genome Announc.">
        <title>Complete Genome Sequencing of Stenotrophomonas acidaminiphila ZAC14D2_NAIMI4_2, a Multidrug-Resistant Strain Isolated from Sediments of a Polluted River in Mexico, Uncovers New Antibiotic Resistance Genes and a Novel Class-II Lasso Peptide Biosynthesis Gene Cluster.</title>
        <authorList>
            <person name="Vinuesa P."/>
            <person name="Ochoa-Sanchez L.E."/>
        </authorList>
    </citation>
    <scope>NUCLEOTIDE SEQUENCE [LARGE SCALE GENOMIC DNA]</scope>
    <source>
        <strain evidence="15 16">ZAC14D2_NAIMI4_2</strain>
    </source>
</reference>
<dbReference type="KEGG" id="sacz:AOT14_21660"/>
<evidence type="ECO:0000256" key="10">
    <source>
        <dbReference type="ARBA" id="ARBA00073635"/>
    </source>
</evidence>
<dbReference type="Gene3D" id="3.40.50.720">
    <property type="entry name" value="NAD(P)-binding Rossmann-like Domain"/>
    <property type="match status" value="1"/>
</dbReference>
<dbReference type="EC" id="2.7.7.80" evidence="9"/>
<dbReference type="CDD" id="cd00757">
    <property type="entry name" value="ThiF_MoeB_HesA_family"/>
    <property type="match status" value="1"/>
</dbReference>
<dbReference type="GO" id="GO:0005829">
    <property type="term" value="C:cytosol"/>
    <property type="evidence" value="ECO:0007669"/>
    <property type="project" value="TreeGrafter"/>
</dbReference>
<comment type="similarity">
    <text evidence="2">Belongs to the HesA/MoeB/ThiF family.</text>
</comment>
<dbReference type="GO" id="GO:0004792">
    <property type="term" value="F:thiosulfate-cyanide sulfurtransferase activity"/>
    <property type="evidence" value="ECO:0007669"/>
    <property type="project" value="TreeGrafter"/>
</dbReference>
<dbReference type="GO" id="GO:0008146">
    <property type="term" value="F:sulfotransferase activity"/>
    <property type="evidence" value="ECO:0007669"/>
    <property type="project" value="TreeGrafter"/>
</dbReference>
<dbReference type="GO" id="GO:0005524">
    <property type="term" value="F:ATP binding"/>
    <property type="evidence" value="ECO:0007669"/>
    <property type="project" value="UniProtKB-KW"/>
</dbReference>
<dbReference type="SUPFAM" id="SSF52821">
    <property type="entry name" value="Rhodanese/Cell cycle control phosphatase"/>
    <property type="match status" value="1"/>
</dbReference>
<sequence>MTDNPGMSIRELTPEQARARQQAGAAMIDVREAHERAAGMAEGARGVAGGELLAAPGSVLPSPEQEIILICQSGRRSLDAAVALQAAGYTRLASVAGGTVAWRAAGLPLVQPGLDAGERDFYDRYSRHLLLPQVGEAGQRRLQRSCVLVVGAGGLGAPAAFYLAAAGVGRLRIVDDDVVERSNLQRQIIHTDAAIGSAKVESARARLLALNPHIEVEAVAQRVTSANVDALMEGVDVVLDGSDNFPLRYLLNDACIKHARPLVYAAIERFDGQVGVFDAGRRRGQAPCYRCLFPEPPPPEFAPNCAEAGVLGVLPGLAGVIQATEVLKLLLEIGQPLAGRLLRFDALGMRFAETRVPADPGCAVCAPGRAFPGYIDYAAFCAHRG</sequence>
<dbReference type="CDD" id="cd00158">
    <property type="entry name" value="RHOD"/>
    <property type="match status" value="1"/>
</dbReference>
<comment type="function">
    <text evidence="7">Catalyzes the adenylation by ATP of the carboxyl group of the C-terminal glycine of sulfur carrier protein MoaD.</text>
</comment>
<evidence type="ECO:0000259" key="14">
    <source>
        <dbReference type="PROSITE" id="PS50206"/>
    </source>
</evidence>
<dbReference type="InterPro" id="IPR045886">
    <property type="entry name" value="ThiF/MoeB/HesA"/>
</dbReference>
<evidence type="ECO:0000256" key="3">
    <source>
        <dbReference type="ARBA" id="ARBA00022679"/>
    </source>
</evidence>
<organism evidence="15 16">
    <name type="scientific">Stenotrophomonas acidaminiphila</name>
    <dbReference type="NCBI Taxonomy" id="128780"/>
    <lineage>
        <taxon>Bacteria</taxon>
        <taxon>Pseudomonadati</taxon>
        <taxon>Pseudomonadota</taxon>
        <taxon>Gammaproteobacteria</taxon>
        <taxon>Lysobacterales</taxon>
        <taxon>Lysobacteraceae</taxon>
        <taxon>Stenotrophomonas</taxon>
    </lineage>
</organism>
<dbReference type="GO" id="GO:0061605">
    <property type="term" value="F:molybdopterin-synthase adenylyltransferase activity"/>
    <property type="evidence" value="ECO:0007669"/>
    <property type="project" value="UniProtKB-EC"/>
</dbReference>
<dbReference type="InterPro" id="IPR035985">
    <property type="entry name" value="Ubiquitin-activating_enz"/>
</dbReference>
<accession>A0A0S1B0D7</accession>
<evidence type="ECO:0000256" key="9">
    <source>
        <dbReference type="ARBA" id="ARBA00066884"/>
    </source>
</evidence>
<protein>
    <recommendedName>
        <fullName evidence="10">Molybdopterin-synthase adenylyltransferase</fullName>
        <ecNumber evidence="9">2.7.7.80</ecNumber>
    </recommendedName>
    <alternativeName>
        <fullName evidence="13">MoaD protein adenylase</fullName>
    </alternativeName>
    <alternativeName>
        <fullName evidence="11">Molybdopterin-converting factor subunit 1 adenylase</fullName>
    </alternativeName>
    <alternativeName>
        <fullName evidence="12">Sulfur carrier protein MoaD adenylyltransferase</fullName>
    </alternativeName>
</protein>
<comment type="subunit">
    <text evidence="8">Homodimer. Forms a stable heterotetrameric complex of 2 MoeB and 2 MoaD during adenylation of MoaD.</text>
</comment>
<dbReference type="InterPro" id="IPR000594">
    <property type="entry name" value="ThiF_NAD_FAD-bd"/>
</dbReference>
<dbReference type="Pfam" id="PF00581">
    <property type="entry name" value="Rhodanese"/>
    <property type="match status" value="1"/>
</dbReference>
<dbReference type="SUPFAM" id="SSF69572">
    <property type="entry name" value="Activating enzymes of the ubiquitin-like proteins"/>
    <property type="match status" value="1"/>
</dbReference>